<gene>
    <name evidence="1" type="ORF">EDD29_0087</name>
</gene>
<dbReference type="RefSeq" id="WP_123661614.1">
    <property type="nucleotide sequence ID" value="NZ_RJKE01000001.1"/>
</dbReference>
<dbReference type="EMBL" id="RJKE01000001">
    <property type="protein sequence ID" value="ROO82606.1"/>
    <property type="molecule type" value="Genomic_DNA"/>
</dbReference>
<organism evidence="1 2">
    <name type="scientific">Actinocorallia herbida</name>
    <dbReference type="NCBI Taxonomy" id="58109"/>
    <lineage>
        <taxon>Bacteria</taxon>
        <taxon>Bacillati</taxon>
        <taxon>Actinomycetota</taxon>
        <taxon>Actinomycetes</taxon>
        <taxon>Streptosporangiales</taxon>
        <taxon>Thermomonosporaceae</taxon>
        <taxon>Actinocorallia</taxon>
    </lineage>
</organism>
<evidence type="ECO:0000313" key="2">
    <source>
        <dbReference type="Proteomes" id="UP000272400"/>
    </source>
</evidence>
<comment type="caution">
    <text evidence="1">The sequence shown here is derived from an EMBL/GenBank/DDBJ whole genome shotgun (WGS) entry which is preliminary data.</text>
</comment>
<accession>A0A3N1CMQ5</accession>
<proteinExistence type="predicted"/>
<dbReference type="AlphaFoldDB" id="A0A3N1CMQ5"/>
<dbReference type="OrthoDB" id="4281254at2"/>
<protein>
    <submittedName>
        <fullName evidence="1">Uncharacterized protein</fullName>
    </submittedName>
</protein>
<sequence length="137" mass="15249">MDEDKNLYLEFATELLSVLAEIAHMLRWHLPIAIGIPGYEPGAFKARPASNLTTAIRHVERARHLLKEEPLTERHRDMFNDMLLSWLSGAEITDGIGQHGATSWRVDSVDALIDTVEGYIELIAGTFPCTEPPQGAV</sequence>
<reference evidence="1 2" key="1">
    <citation type="submission" date="2018-11" db="EMBL/GenBank/DDBJ databases">
        <title>Sequencing the genomes of 1000 actinobacteria strains.</title>
        <authorList>
            <person name="Klenk H.-P."/>
        </authorList>
    </citation>
    <scope>NUCLEOTIDE SEQUENCE [LARGE SCALE GENOMIC DNA]</scope>
    <source>
        <strain evidence="1 2">DSM 44254</strain>
    </source>
</reference>
<dbReference type="Proteomes" id="UP000272400">
    <property type="component" value="Unassembled WGS sequence"/>
</dbReference>
<evidence type="ECO:0000313" key="1">
    <source>
        <dbReference type="EMBL" id="ROO82606.1"/>
    </source>
</evidence>
<name>A0A3N1CMQ5_9ACTN</name>
<keyword evidence="2" id="KW-1185">Reference proteome</keyword>